<protein>
    <submittedName>
        <fullName evidence="2">Uncharacterized protein</fullName>
    </submittedName>
</protein>
<comment type="caution">
    <text evidence="2">The sequence shown here is derived from an EMBL/GenBank/DDBJ whole genome shotgun (WGS) entry which is preliminary data.</text>
</comment>
<reference evidence="2" key="1">
    <citation type="journal article" date="2014" name="Int. J. Syst. Evol. Microbiol.">
        <title>Complete genome sequence of Corynebacterium casei LMG S-19264T (=DSM 44701T), isolated from a smear-ripened cheese.</title>
        <authorList>
            <consortium name="US DOE Joint Genome Institute (JGI-PGF)"/>
            <person name="Walter F."/>
            <person name="Albersmeier A."/>
            <person name="Kalinowski J."/>
            <person name="Ruckert C."/>
        </authorList>
    </citation>
    <scope>NUCLEOTIDE SEQUENCE</scope>
    <source>
        <strain evidence="2">CGMCC 1.15290</strain>
    </source>
</reference>
<feature type="chain" id="PRO_5037344926" evidence="1">
    <location>
        <begin position="23"/>
        <end position="1086"/>
    </location>
</feature>
<sequence length="1086" mass="114357">MKKLITILLACFVFCFAGAAKAQQVGLTLTPQGSQPYTAGNSFQVFANYNYSNITGNIEVAITYNPTLLSFCGSASFPYPYTSTAVNSTTQTITYTFPAAAGNNQTGVIMMCFSFRCPQTCTGTNINSAINGSINAPSSSVSANAPPAGVSSVVSNTWTGQHTFFSFIQSSYEVTFRIIVFGSTCFQVNNPSFVVTPSIGTVVSASNATVSGNIITPAVSSFFTGSYVYYYTVKIPCNTAAGTVVTSTAVLRGTNCGTANSTIATLPVASYTLPAVVASNPSATMSITSAMGYFYNTITNNGNTPLNLLLTNTLPPVATTSVQFSSTTQSTGVTAGLTYYDCSNTASTTYPLLPGASNSTPPLYATKTTMAINNLLPGHSATFVTYYNLSNSCSGVPTQTTYPFISNLTFNCATSNLSQTCYSCTPGNGGMVQDTAVYSLKPNIRCYAQSAPGGCFEPGDTVNVCLKFDNNGETALNSGVLQYNLPAFLTFLPGSETFTGFSSNPVYQSSTNAKWNLPTIPTGSGTYTICFKATVNSNAPYGSYNMNYNVTGTGYSSGNLGCQYLINICALPRAEVEKAVKGNLDATYSSTGNGYPGSTATYQITVRNTGNTPIGNIVLIDRMPFVGDATIMTCTPRNSQFSLFPTAPLTIPGATVTYSSTPNIATGWPTVATGCANTGSFSGSFQPNSIKISLANPIPAGGSYTFTFPVTVPANATPGQQACNTIGMICDLVANNNSTSAMNPVESNNVCLTVQQQEVPPPPCTPCKEVLKSVTASLGQLQTDTSHQLQQATLQVTTSKALQELQISVADINYTWENKGCGNCNTPVIGRGCLFPQSSTQTVGGLVWDNYANTTLPPNASGNQCLEELVWKPGTQAPAGTYQIPVQLTLPVPTVTECCRLRINAICFRVTFKDKDCNTCDTIICVRSGSTPGNGGTDTVDCCKESRFTGNSISWKAVATTTPDVSLAKTSQAIVPPVLANAIQVQCDKTYSLFVNTSYLFNASFQCASPDCTKKIVLHISGPGGNVTQTLSGTGINHTFTQAGTYYISYVAYCGDKVCATCRYTLNIKKQGLTAEPAEPIGNSKH</sequence>
<feature type="signal peptide" evidence="1">
    <location>
        <begin position="1"/>
        <end position="22"/>
    </location>
</feature>
<name>A0A917MTI4_9BACT</name>
<keyword evidence="1" id="KW-0732">Signal</keyword>
<dbReference type="EMBL" id="BMIB01000001">
    <property type="protein sequence ID" value="GGH62828.1"/>
    <property type="molecule type" value="Genomic_DNA"/>
</dbReference>
<reference evidence="2" key="2">
    <citation type="submission" date="2020-09" db="EMBL/GenBank/DDBJ databases">
        <authorList>
            <person name="Sun Q."/>
            <person name="Zhou Y."/>
        </authorList>
    </citation>
    <scope>NUCLEOTIDE SEQUENCE</scope>
    <source>
        <strain evidence="2">CGMCC 1.15290</strain>
    </source>
</reference>
<keyword evidence="3" id="KW-1185">Reference proteome</keyword>
<dbReference type="Proteomes" id="UP000627292">
    <property type="component" value="Unassembled WGS sequence"/>
</dbReference>
<evidence type="ECO:0000313" key="3">
    <source>
        <dbReference type="Proteomes" id="UP000627292"/>
    </source>
</evidence>
<organism evidence="2 3">
    <name type="scientific">Filimonas zeae</name>
    <dbReference type="NCBI Taxonomy" id="1737353"/>
    <lineage>
        <taxon>Bacteria</taxon>
        <taxon>Pseudomonadati</taxon>
        <taxon>Bacteroidota</taxon>
        <taxon>Chitinophagia</taxon>
        <taxon>Chitinophagales</taxon>
        <taxon>Chitinophagaceae</taxon>
        <taxon>Filimonas</taxon>
    </lineage>
</organism>
<dbReference type="NCBIfam" id="TIGR01451">
    <property type="entry name" value="B_ant_repeat"/>
    <property type="match status" value="1"/>
</dbReference>
<dbReference type="InterPro" id="IPR047589">
    <property type="entry name" value="DUF11_rpt"/>
</dbReference>
<dbReference type="RefSeq" id="WP_188951168.1">
    <property type="nucleotide sequence ID" value="NZ_BMIB01000001.1"/>
</dbReference>
<proteinExistence type="predicted"/>
<evidence type="ECO:0000256" key="1">
    <source>
        <dbReference type="SAM" id="SignalP"/>
    </source>
</evidence>
<accession>A0A917MTI4</accession>
<evidence type="ECO:0000313" key="2">
    <source>
        <dbReference type="EMBL" id="GGH62828.1"/>
    </source>
</evidence>
<dbReference type="AlphaFoldDB" id="A0A917MTI4"/>
<gene>
    <name evidence="2" type="ORF">GCM10011379_13140</name>
</gene>